<evidence type="ECO:0000256" key="7">
    <source>
        <dbReference type="ARBA" id="ARBA00022967"/>
    </source>
</evidence>
<dbReference type="PROSITE" id="PS51866">
    <property type="entry name" value="MOP"/>
    <property type="match status" value="1"/>
</dbReference>
<keyword evidence="5" id="KW-0547">Nucleotide-binding</keyword>
<keyword evidence="3 9" id="KW-0500">Molybdenum</keyword>
<feature type="domain" description="Mop" evidence="11">
    <location>
        <begin position="292"/>
        <end position="358"/>
    </location>
</feature>
<sequence>MKIAATHRRNGFLLDIAIDVPTPGTVALFGRSGCGKTTLANIIAGLIQPEQAAIEVDGVVLEDTRSGHRVPTERRRIGYVFQDARLFPHRSVLGNLRYGEHRAPPTERKITLDHVVALLGLERLLDRRPRELSGGERQRVALGRALLSQPRLLLLDEPLASLDVARREEVLPYLEALRDDLAVPIIYVSHQFDEVMRLATHVVLMDNGRVVTQGAVEQVSLHPQLRAIVGAESVGSVLGGTIVAADPHTGLAAVAVGNGTLNVTLRTARPGAAVRVQVLARDVILATHPPEGLSVRNMLEGRIAYIVEDDPDADLVHVDVGGATVLARVTRAALQSLSLRVGMQIWVLVKAVSIRGHAFLAPRPPLQIFSS</sequence>
<dbReference type="EMBL" id="JACHHZ010000003">
    <property type="protein sequence ID" value="MBB6093586.1"/>
    <property type="molecule type" value="Genomic_DNA"/>
</dbReference>
<dbReference type="GO" id="GO:0005524">
    <property type="term" value="F:ATP binding"/>
    <property type="evidence" value="ECO:0007669"/>
    <property type="project" value="UniProtKB-KW"/>
</dbReference>
<gene>
    <name evidence="12" type="ORF">HNQ60_002467</name>
</gene>
<dbReference type="GO" id="GO:0016020">
    <property type="term" value="C:membrane"/>
    <property type="evidence" value="ECO:0007669"/>
    <property type="project" value="InterPro"/>
</dbReference>
<keyword evidence="13" id="KW-1185">Reference proteome</keyword>
<dbReference type="Gene3D" id="2.40.50.100">
    <property type="match status" value="1"/>
</dbReference>
<dbReference type="InterPro" id="IPR017871">
    <property type="entry name" value="ABC_transporter-like_CS"/>
</dbReference>
<dbReference type="InterPro" id="IPR005116">
    <property type="entry name" value="Transp-assoc_OB_typ1"/>
</dbReference>
<dbReference type="PROSITE" id="PS50893">
    <property type="entry name" value="ABC_TRANSPORTER_2"/>
    <property type="match status" value="1"/>
</dbReference>
<dbReference type="Gene3D" id="3.40.50.300">
    <property type="entry name" value="P-loop containing nucleotide triphosphate hydrolases"/>
    <property type="match status" value="1"/>
</dbReference>
<dbReference type="PANTHER" id="PTHR43514">
    <property type="entry name" value="ABC TRANSPORTER I FAMILY MEMBER 10"/>
    <property type="match status" value="1"/>
</dbReference>
<dbReference type="SMART" id="SM00382">
    <property type="entry name" value="AAA"/>
    <property type="match status" value="1"/>
</dbReference>
<dbReference type="InterPro" id="IPR011868">
    <property type="entry name" value="ModC_ABC_ATP-bd"/>
</dbReference>
<evidence type="ECO:0000256" key="4">
    <source>
        <dbReference type="ARBA" id="ARBA00022519"/>
    </source>
</evidence>
<evidence type="ECO:0000259" key="10">
    <source>
        <dbReference type="PROSITE" id="PS50893"/>
    </source>
</evidence>
<evidence type="ECO:0000256" key="9">
    <source>
        <dbReference type="PROSITE-ProRule" id="PRU01213"/>
    </source>
</evidence>
<evidence type="ECO:0000256" key="8">
    <source>
        <dbReference type="ARBA" id="ARBA00023136"/>
    </source>
</evidence>
<proteinExistence type="predicted"/>
<dbReference type="Pfam" id="PF00005">
    <property type="entry name" value="ABC_tran"/>
    <property type="match status" value="1"/>
</dbReference>
<dbReference type="GO" id="GO:0015098">
    <property type="term" value="F:molybdate ion transmembrane transporter activity"/>
    <property type="evidence" value="ECO:0007669"/>
    <property type="project" value="InterPro"/>
</dbReference>
<dbReference type="InterPro" id="IPR003593">
    <property type="entry name" value="AAA+_ATPase"/>
</dbReference>
<dbReference type="NCBIfam" id="TIGR02142">
    <property type="entry name" value="modC_ABC"/>
    <property type="match status" value="1"/>
</dbReference>
<dbReference type="PANTHER" id="PTHR43514:SF4">
    <property type="entry name" value="ABC TRANSPORTER I FAMILY MEMBER 10"/>
    <property type="match status" value="1"/>
</dbReference>
<keyword evidence="4" id="KW-0997">Cell inner membrane</keyword>
<organism evidence="12 13">
    <name type="scientific">Povalibacter uvarum</name>
    <dbReference type="NCBI Taxonomy" id="732238"/>
    <lineage>
        <taxon>Bacteria</taxon>
        <taxon>Pseudomonadati</taxon>
        <taxon>Pseudomonadota</taxon>
        <taxon>Gammaproteobacteria</taxon>
        <taxon>Steroidobacterales</taxon>
        <taxon>Steroidobacteraceae</taxon>
        <taxon>Povalibacter</taxon>
    </lineage>
</organism>
<dbReference type="InterPro" id="IPR004606">
    <property type="entry name" value="Mop_domain"/>
</dbReference>
<dbReference type="GO" id="GO:0140359">
    <property type="term" value="F:ABC-type transporter activity"/>
    <property type="evidence" value="ECO:0007669"/>
    <property type="project" value="InterPro"/>
</dbReference>
<evidence type="ECO:0000313" key="13">
    <source>
        <dbReference type="Proteomes" id="UP000588068"/>
    </source>
</evidence>
<evidence type="ECO:0000259" key="11">
    <source>
        <dbReference type="PROSITE" id="PS51866"/>
    </source>
</evidence>
<keyword evidence="1" id="KW-0813">Transport</keyword>
<protein>
    <submittedName>
        <fullName evidence="12">Molybdate transport system ATP-binding protein</fullName>
    </submittedName>
</protein>
<dbReference type="Pfam" id="PF03459">
    <property type="entry name" value="TOBE"/>
    <property type="match status" value="1"/>
</dbReference>
<dbReference type="InterPro" id="IPR003439">
    <property type="entry name" value="ABC_transporter-like_ATP-bd"/>
</dbReference>
<evidence type="ECO:0000256" key="3">
    <source>
        <dbReference type="ARBA" id="ARBA00022505"/>
    </source>
</evidence>
<keyword evidence="8" id="KW-0472">Membrane</keyword>
<dbReference type="InterPro" id="IPR027417">
    <property type="entry name" value="P-loop_NTPase"/>
</dbReference>
<dbReference type="GO" id="GO:0016887">
    <property type="term" value="F:ATP hydrolysis activity"/>
    <property type="evidence" value="ECO:0007669"/>
    <property type="project" value="InterPro"/>
</dbReference>
<dbReference type="AlphaFoldDB" id="A0A841HL45"/>
<dbReference type="Proteomes" id="UP000588068">
    <property type="component" value="Unassembled WGS sequence"/>
</dbReference>
<dbReference type="SUPFAM" id="SSF52540">
    <property type="entry name" value="P-loop containing nucleoside triphosphate hydrolases"/>
    <property type="match status" value="1"/>
</dbReference>
<dbReference type="PROSITE" id="PS00211">
    <property type="entry name" value="ABC_TRANSPORTER_1"/>
    <property type="match status" value="1"/>
</dbReference>
<keyword evidence="7" id="KW-1278">Translocase</keyword>
<evidence type="ECO:0000313" key="12">
    <source>
        <dbReference type="EMBL" id="MBB6093586.1"/>
    </source>
</evidence>
<reference evidence="12 13" key="1">
    <citation type="submission" date="2020-08" db="EMBL/GenBank/DDBJ databases">
        <title>Genomic Encyclopedia of Type Strains, Phase IV (KMG-IV): sequencing the most valuable type-strain genomes for metagenomic binning, comparative biology and taxonomic classification.</title>
        <authorList>
            <person name="Goeker M."/>
        </authorList>
    </citation>
    <scope>NUCLEOTIDE SEQUENCE [LARGE SCALE GENOMIC DNA]</scope>
    <source>
        <strain evidence="12 13">DSM 26723</strain>
    </source>
</reference>
<name>A0A841HL45_9GAMM</name>
<keyword evidence="2" id="KW-1003">Cell membrane</keyword>
<accession>A0A841HL45</accession>
<dbReference type="SUPFAM" id="SSF50331">
    <property type="entry name" value="MOP-like"/>
    <property type="match status" value="1"/>
</dbReference>
<evidence type="ECO:0000256" key="2">
    <source>
        <dbReference type="ARBA" id="ARBA00022475"/>
    </source>
</evidence>
<dbReference type="InterPro" id="IPR050334">
    <property type="entry name" value="Molybdenum_import_ModC"/>
</dbReference>
<feature type="domain" description="ABC transporter" evidence="10">
    <location>
        <begin position="1"/>
        <end position="232"/>
    </location>
</feature>
<dbReference type="InterPro" id="IPR008995">
    <property type="entry name" value="Mo/tungstate-bd_C_term_dom"/>
</dbReference>
<evidence type="ECO:0000256" key="1">
    <source>
        <dbReference type="ARBA" id="ARBA00022448"/>
    </source>
</evidence>
<dbReference type="RefSeq" id="WP_184332141.1">
    <property type="nucleotide sequence ID" value="NZ_JACHHZ010000003.1"/>
</dbReference>
<evidence type="ECO:0000256" key="6">
    <source>
        <dbReference type="ARBA" id="ARBA00022840"/>
    </source>
</evidence>
<comment type="caution">
    <text evidence="12">The sequence shown here is derived from an EMBL/GenBank/DDBJ whole genome shotgun (WGS) entry which is preliminary data.</text>
</comment>
<keyword evidence="6 12" id="KW-0067">ATP-binding</keyword>
<evidence type="ECO:0000256" key="5">
    <source>
        <dbReference type="ARBA" id="ARBA00022741"/>
    </source>
</evidence>